<sequence>MTICNDLDLAKVEFVADEKDLESDEALWALYERWCKAFNQERSLEEMARRFSKFKQTVLMLDSNKKARLPYRLEINWFADGKDIEL</sequence>
<dbReference type="HOGENOM" id="CLU_184925_0_0_1"/>
<organism evidence="2 3">
    <name type="scientific">Setaria italica</name>
    <name type="common">Foxtail millet</name>
    <name type="synonym">Panicum italicum</name>
    <dbReference type="NCBI Taxonomy" id="4555"/>
    <lineage>
        <taxon>Eukaryota</taxon>
        <taxon>Viridiplantae</taxon>
        <taxon>Streptophyta</taxon>
        <taxon>Embryophyta</taxon>
        <taxon>Tracheophyta</taxon>
        <taxon>Spermatophyta</taxon>
        <taxon>Magnoliopsida</taxon>
        <taxon>Liliopsida</taxon>
        <taxon>Poales</taxon>
        <taxon>Poaceae</taxon>
        <taxon>PACMAD clade</taxon>
        <taxon>Panicoideae</taxon>
        <taxon>Panicodae</taxon>
        <taxon>Paniceae</taxon>
        <taxon>Cenchrinae</taxon>
        <taxon>Setaria</taxon>
    </lineage>
</organism>
<feature type="domain" description="Cathepsin propeptide inhibitor" evidence="1">
    <location>
        <begin position="31"/>
        <end position="84"/>
    </location>
</feature>
<dbReference type="Pfam" id="PF08246">
    <property type="entry name" value="Inhibitor_I29"/>
    <property type="match status" value="1"/>
</dbReference>
<name>K3YL64_SETIT</name>
<dbReference type="Proteomes" id="UP000004995">
    <property type="component" value="Unassembled WGS sequence"/>
</dbReference>
<dbReference type="InParanoid" id="K3YL64"/>
<dbReference type="EnsemblPlants" id="KQL00146">
    <property type="protein sequence ID" value="KQL00146"/>
    <property type="gene ID" value="SETIT_014986mg"/>
</dbReference>
<evidence type="ECO:0000313" key="2">
    <source>
        <dbReference type="EnsemblPlants" id="KQL00146"/>
    </source>
</evidence>
<dbReference type="Gene3D" id="1.10.287.2250">
    <property type="match status" value="1"/>
</dbReference>
<accession>K3YL64</accession>
<dbReference type="Gramene" id="KQL00146">
    <property type="protein sequence ID" value="KQL00146"/>
    <property type="gene ID" value="SETIT_014986mg"/>
</dbReference>
<evidence type="ECO:0000313" key="3">
    <source>
        <dbReference type="Proteomes" id="UP000004995"/>
    </source>
</evidence>
<dbReference type="OMA" id="LEINWFA"/>
<evidence type="ECO:0000259" key="1">
    <source>
        <dbReference type="Pfam" id="PF08246"/>
    </source>
</evidence>
<dbReference type="AlphaFoldDB" id="K3YL64"/>
<dbReference type="STRING" id="4555.K3YL64"/>
<proteinExistence type="predicted"/>
<dbReference type="InterPro" id="IPR013201">
    <property type="entry name" value="Prot_inhib_I29"/>
</dbReference>
<reference evidence="3" key="1">
    <citation type="journal article" date="2012" name="Nat. Biotechnol.">
        <title>Reference genome sequence of the model plant Setaria.</title>
        <authorList>
            <person name="Bennetzen J.L."/>
            <person name="Schmutz J."/>
            <person name="Wang H."/>
            <person name="Percifield R."/>
            <person name="Hawkins J."/>
            <person name="Pontaroli A.C."/>
            <person name="Estep M."/>
            <person name="Feng L."/>
            <person name="Vaughn J.N."/>
            <person name="Grimwood J."/>
            <person name="Jenkins J."/>
            <person name="Barry K."/>
            <person name="Lindquist E."/>
            <person name="Hellsten U."/>
            <person name="Deshpande S."/>
            <person name="Wang X."/>
            <person name="Wu X."/>
            <person name="Mitros T."/>
            <person name="Triplett J."/>
            <person name="Yang X."/>
            <person name="Ye C.Y."/>
            <person name="Mauro-Herrera M."/>
            <person name="Wang L."/>
            <person name="Li P."/>
            <person name="Sharma M."/>
            <person name="Sharma R."/>
            <person name="Ronald P.C."/>
            <person name="Panaud O."/>
            <person name="Kellogg E.A."/>
            <person name="Brutnell T.P."/>
            <person name="Doust A.N."/>
            <person name="Tuskan G.A."/>
            <person name="Rokhsar D."/>
            <person name="Devos K.M."/>
        </authorList>
    </citation>
    <scope>NUCLEOTIDE SEQUENCE [LARGE SCALE GENOMIC DNA]</scope>
    <source>
        <strain evidence="3">cv. Yugu1</strain>
    </source>
</reference>
<protein>
    <recommendedName>
        <fullName evidence="1">Cathepsin propeptide inhibitor domain-containing protein</fullName>
    </recommendedName>
</protein>
<keyword evidence="3" id="KW-1185">Reference proteome</keyword>
<reference evidence="2" key="2">
    <citation type="submission" date="2018-08" db="UniProtKB">
        <authorList>
            <consortium name="EnsemblPlants"/>
        </authorList>
    </citation>
    <scope>IDENTIFICATION</scope>
    <source>
        <strain evidence="2">Yugu1</strain>
    </source>
</reference>
<dbReference type="EMBL" id="AGNK02003479">
    <property type="status" value="NOT_ANNOTATED_CDS"/>
    <property type="molecule type" value="Genomic_DNA"/>
</dbReference>